<dbReference type="InterPro" id="IPR000595">
    <property type="entry name" value="cNMP-bd_dom"/>
</dbReference>
<dbReference type="Pfam" id="PF00027">
    <property type="entry name" value="cNMP_binding"/>
    <property type="match status" value="1"/>
</dbReference>
<feature type="domain" description="Cyclic nucleotide-binding" evidence="2">
    <location>
        <begin position="206"/>
        <end position="256"/>
    </location>
</feature>
<sequence length="443" mass="52154">MESLDSKIVPDHINSEDEEDEFSYNAQQRSSKLKKMLLSPEPMSQRSDTQIEELCLLLAADYQIFAKLREKDKDLTSLVKTLSMESYDSNSRILQPGDTNIQYVYIVIDGFLSVYTKPSPSSLPLSDFNSYKDEDNVEWQRIDSLIAKDVFGELYLLYDIPCQVLIRTEGRSNLIKIPKEAFEEYIKEYYLESMENMIEFYRDLLFGDKIELKHLLPLAGVTQMRKVQANVVLVKQGEKAKYIYFIKSGITKVMREVPFIKEVDEYSKHEAESFYKDPTYEDYNCHNVKNRLLEVDKLGRFCSFGDRDFPPPKYTECYEPFTVVSFIPCELYFVERDVLLQLLPKNISLDLKSFPNDFNLRKRYYEQKSWKVFKNKVFQSLLSPKQPKNIYKKKPKYLSPGKDDLKLPKLSTPKQKESKEMTVNIKKPKMSFFKNRVYQTKRS</sequence>
<dbReference type="PROSITE" id="PS00888">
    <property type="entry name" value="CNMP_BINDING_1"/>
    <property type="match status" value="1"/>
</dbReference>
<dbReference type="AlphaFoldDB" id="A0AAD1X857"/>
<feature type="compositionally biased region" description="Basic and acidic residues" evidence="1">
    <location>
        <begin position="1"/>
        <end position="15"/>
    </location>
</feature>
<reference evidence="3" key="1">
    <citation type="submission" date="2023-07" db="EMBL/GenBank/DDBJ databases">
        <authorList>
            <consortium name="AG Swart"/>
            <person name="Singh M."/>
            <person name="Singh A."/>
            <person name="Seah K."/>
            <person name="Emmerich C."/>
        </authorList>
    </citation>
    <scope>NUCLEOTIDE SEQUENCE</scope>
    <source>
        <strain evidence="3">DP1</strain>
    </source>
</reference>
<accession>A0AAD1X857</accession>
<dbReference type="PROSITE" id="PS50042">
    <property type="entry name" value="CNMP_BINDING_3"/>
    <property type="match status" value="2"/>
</dbReference>
<dbReference type="PANTHER" id="PTHR23011:SF28">
    <property type="entry name" value="CYCLIC NUCLEOTIDE-BINDING DOMAIN CONTAINING PROTEIN"/>
    <property type="match status" value="1"/>
</dbReference>
<evidence type="ECO:0000313" key="3">
    <source>
        <dbReference type="EMBL" id="CAI2366699.1"/>
    </source>
</evidence>
<dbReference type="InterPro" id="IPR018488">
    <property type="entry name" value="cNMP-bd_CS"/>
</dbReference>
<feature type="domain" description="Cyclic nucleotide-binding" evidence="2">
    <location>
        <begin position="75"/>
        <end position="203"/>
    </location>
</feature>
<evidence type="ECO:0000259" key="2">
    <source>
        <dbReference type="PROSITE" id="PS50042"/>
    </source>
</evidence>
<dbReference type="EMBL" id="CAMPGE010007783">
    <property type="protein sequence ID" value="CAI2366699.1"/>
    <property type="molecule type" value="Genomic_DNA"/>
</dbReference>
<comment type="caution">
    <text evidence="3">The sequence shown here is derived from an EMBL/GenBank/DDBJ whole genome shotgun (WGS) entry which is preliminary data.</text>
</comment>
<dbReference type="Gene3D" id="2.60.120.10">
    <property type="entry name" value="Jelly Rolls"/>
    <property type="match status" value="2"/>
</dbReference>
<keyword evidence="4" id="KW-1185">Reference proteome</keyword>
<protein>
    <recommendedName>
        <fullName evidence="2">Cyclic nucleotide-binding domain-containing protein</fullName>
    </recommendedName>
</protein>
<dbReference type="InterPro" id="IPR018490">
    <property type="entry name" value="cNMP-bd_dom_sf"/>
</dbReference>
<feature type="region of interest" description="Disordered" evidence="1">
    <location>
        <begin position="393"/>
        <end position="421"/>
    </location>
</feature>
<organism evidence="3 4">
    <name type="scientific">Euplotes crassus</name>
    <dbReference type="NCBI Taxonomy" id="5936"/>
    <lineage>
        <taxon>Eukaryota</taxon>
        <taxon>Sar</taxon>
        <taxon>Alveolata</taxon>
        <taxon>Ciliophora</taxon>
        <taxon>Intramacronucleata</taxon>
        <taxon>Spirotrichea</taxon>
        <taxon>Hypotrichia</taxon>
        <taxon>Euplotida</taxon>
        <taxon>Euplotidae</taxon>
        <taxon>Moneuplotes</taxon>
    </lineage>
</organism>
<evidence type="ECO:0000313" key="4">
    <source>
        <dbReference type="Proteomes" id="UP001295684"/>
    </source>
</evidence>
<feature type="region of interest" description="Disordered" evidence="1">
    <location>
        <begin position="1"/>
        <end position="25"/>
    </location>
</feature>
<dbReference type="Proteomes" id="UP001295684">
    <property type="component" value="Unassembled WGS sequence"/>
</dbReference>
<name>A0AAD1X857_EUPCR</name>
<dbReference type="SUPFAM" id="SSF51206">
    <property type="entry name" value="cAMP-binding domain-like"/>
    <property type="match status" value="2"/>
</dbReference>
<proteinExistence type="predicted"/>
<dbReference type="PANTHER" id="PTHR23011">
    <property type="entry name" value="CYCLIC NUCLEOTIDE-BINDING DOMAIN CONTAINING PROTEIN"/>
    <property type="match status" value="1"/>
</dbReference>
<evidence type="ECO:0000256" key="1">
    <source>
        <dbReference type="SAM" id="MobiDB-lite"/>
    </source>
</evidence>
<gene>
    <name evidence="3" type="ORF">ECRASSUSDP1_LOCUS7972</name>
</gene>
<dbReference type="InterPro" id="IPR014710">
    <property type="entry name" value="RmlC-like_jellyroll"/>
</dbReference>
<dbReference type="CDD" id="cd00038">
    <property type="entry name" value="CAP_ED"/>
    <property type="match status" value="2"/>
</dbReference>